<dbReference type="HOGENOM" id="CLU_1070366_0_0_1"/>
<dbReference type="EMBL" id="JNVN01003922">
    <property type="protein sequence ID" value="KHJ30588.1"/>
    <property type="molecule type" value="Genomic_DNA"/>
</dbReference>
<feature type="compositionally biased region" description="Low complexity" evidence="1">
    <location>
        <begin position="193"/>
        <end position="202"/>
    </location>
</feature>
<proteinExistence type="predicted"/>
<evidence type="ECO:0000313" key="3">
    <source>
        <dbReference type="EMBL" id="KHJ30588.1"/>
    </source>
</evidence>
<sequence length="260" mass="28627">MHVLGTKGVLSASLLALWAVQITDATRTNTANAQYLLIEDGFGVTSYGFQCLDQVFLKYDIFSAAKQYCDSIAIKPELVSQSSQEAGYRRMLSPETIKAFVQQPRRLSTLTLIPILEDVTLYPYITPSDLRENKNSQGVKDKPAAGAYRLIIDQNCDVVGALTDLAFTSESDGGIVRGCKLLRSPDDLDIHSSRSSSSWDGSPFRSPFRDINELPAGDHSNSPYISTKSSPHTSPRRFPHASSQRSPGRSPERSPERTPE</sequence>
<gene>
    <name evidence="3" type="ORF">EV44_g0488</name>
</gene>
<feature type="region of interest" description="Disordered" evidence="1">
    <location>
        <begin position="190"/>
        <end position="260"/>
    </location>
</feature>
<keyword evidence="2" id="KW-0732">Signal</keyword>
<keyword evidence="4" id="KW-1185">Reference proteome</keyword>
<accession>A0A0B1NX80</accession>
<name>A0A0B1NX80_UNCNE</name>
<evidence type="ECO:0000313" key="4">
    <source>
        <dbReference type="Proteomes" id="UP000030854"/>
    </source>
</evidence>
<feature type="compositionally biased region" description="Basic and acidic residues" evidence="1">
    <location>
        <begin position="250"/>
        <end position="260"/>
    </location>
</feature>
<reference evidence="3 4" key="1">
    <citation type="journal article" date="2014" name="BMC Genomics">
        <title>Adaptive genomic structural variation in the grape powdery mildew pathogen, Erysiphe necator.</title>
        <authorList>
            <person name="Jones L."/>
            <person name="Riaz S."/>
            <person name="Morales-Cruz A."/>
            <person name="Amrine K.C."/>
            <person name="McGuire B."/>
            <person name="Gubler W.D."/>
            <person name="Walker M.A."/>
            <person name="Cantu D."/>
        </authorList>
    </citation>
    <scope>NUCLEOTIDE SEQUENCE [LARGE SCALE GENOMIC DNA]</scope>
    <source>
        <strain evidence="4">c</strain>
    </source>
</reference>
<evidence type="ECO:0000256" key="2">
    <source>
        <dbReference type="SAM" id="SignalP"/>
    </source>
</evidence>
<feature type="compositionally biased region" description="Polar residues" evidence="1">
    <location>
        <begin position="219"/>
        <end position="233"/>
    </location>
</feature>
<organism evidence="3 4">
    <name type="scientific">Uncinula necator</name>
    <name type="common">Grape powdery mildew</name>
    <dbReference type="NCBI Taxonomy" id="52586"/>
    <lineage>
        <taxon>Eukaryota</taxon>
        <taxon>Fungi</taxon>
        <taxon>Dikarya</taxon>
        <taxon>Ascomycota</taxon>
        <taxon>Pezizomycotina</taxon>
        <taxon>Leotiomycetes</taxon>
        <taxon>Erysiphales</taxon>
        <taxon>Erysiphaceae</taxon>
        <taxon>Erysiphe</taxon>
    </lineage>
</organism>
<feature type="signal peptide" evidence="2">
    <location>
        <begin position="1"/>
        <end position="25"/>
    </location>
</feature>
<dbReference type="Proteomes" id="UP000030854">
    <property type="component" value="Unassembled WGS sequence"/>
</dbReference>
<evidence type="ECO:0000256" key="1">
    <source>
        <dbReference type="SAM" id="MobiDB-lite"/>
    </source>
</evidence>
<comment type="caution">
    <text evidence="3">The sequence shown here is derived from an EMBL/GenBank/DDBJ whole genome shotgun (WGS) entry which is preliminary data.</text>
</comment>
<protein>
    <submittedName>
        <fullName evidence="3">Uncharacterized protein</fullName>
    </submittedName>
</protein>
<feature type="chain" id="PRO_5002061533" evidence="2">
    <location>
        <begin position="26"/>
        <end position="260"/>
    </location>
</feature>
<dbReference type="AlphaFoldDB" id="A0A0B1NX80"/>